<dbReference type="GO" id="GO:0043190">
    <property type="term" value="C:ATP-binding cassette (ABC) transporter complex"/>
    <property type="evidence" value="ECO:0007669"/>
    <property type="project" value="InterPro"/>
</dbReference>
<name>A0A066ZWQ4_HYDMR</name>
<dbReference type="Pfam" id="PF03739">
    <property type="entry name" value="LptF_LptG"/>
    <property type="match status" value="1"/>
</dbReference>
<dbReference type="EMBL" id="JMIU01000001">
    <property type="protein sequence ID" value="KDN96674.1"/>
    <property type="molecule type" value="Genomic_DNA"/>
</dbReference>
<feature type="transmembrane region" description="Helical" evidence="9">
    <location>
        <begin position="56"/>
        <end position="77"/>
    </location>
</feature>
<protein>
    <submittedName>
        <fullName evidence="10">Permease</fullName>
    </submittedName>
</protein>
<comment type="function">
    <text evidence="1">Part of the ABC transporter complex LptBFG involved in the translocation of lipopolysaccharide (LPS) from the inner membrane to the outer membrane.</text>
</comment>
<feature type="transmembrane region" description="Helical" evidence="9">
    <location>
        <begin position="98"/>
        <end position="117"/>
    </location>
</feature>
<feature type="transmembrane region" description="Helical" evidence="9">
    <location>
        <begin position="12"/>
        <end position="36"/>
    </location>
</feature>
<keyword evidence="6 9" id="KW-1133">Transmembrane helix</keyword>
<evidence type="ECO:0000256" key="7">
    <source>
        <dbReference type="ARBA" id="ARBA00023136"/>
    </source>
</evidence>
<accession>A0A066ZWQ4</accession>
<evidence type="ECO:0000256" key="4">
    <source>
        <dbReference type="ARBA" id="ARBA00022475"/>
    </source>
</evidence>
<dbReference type="NCBIfam" id="TIGR04408">
    <property type="entry name" value="LptG_lptG"/>
    <property type="match status" value="1"/>
</dbReference>
<dbReference type="AlphaFoldDB" id="A0A066ZWQ4"/>
<keyword evidence="4" id="KW-1003">Cell membrane</keyword>
<dbReference type="GO" id="GO:0015920">
    <property type="term" value="P:lipopolysaccharide transport"/>
    <property type="evidence" value="ECO:0007669"/>
    <property type="project" value="TreeGrafter"/>
</dbReference>
<feature type="transmembrane region" description="Helical" evidence="9">
    <location>
        <begin position="346"/>
        <end position="370"/>
    </location>
</feature>
<evidence type="ECO:0000313" key="10">
    <source>
        <dbReference type="EMBL" id="KDN96674.1"/>
    </source>
</evidence>
<evidence type="ECO:0000256" key="2">
    <source>
        <dbReference type="ARBA" id="ARBA00004651"/>
    </source>
</evidence>
<evidence type="ECO:0000256" key="9">
    <source>
        <dbReference type="SAM" id="Phobius"/>
    </source>
</evidence>
<sequence>MNLIERYLGRVLVSYTLIVLMVLLIILGFSEFMIQLGKLDDHYTLAMGSLYTLLKLPVYGYEIFPVALLIGTLLGLGGLANHAELTILRVTGWSIRRVFWGVMKSALILWFVIAVIGETVAPHAEAYAKKMRSEALNRDFSIGSSADFWMKDEDVFVHVGKVISERQFFNVSLYTVKNDRLEQRVFAKKAEFIANSEHQWRLTGVTETSLGWQKETLPDLPILQGKTSWQKLDYQQKHLKTMEVSLPVNPELLQSLHVDTRYMGIIDLYRYINFLEKNDLDAESYRLAFWRKIAMPLVIISMVSLVFPLIFGSQRQVSMGQRVFVGILIGMSFHLLNQIFGNLSVVYHISSVLGAFLPAVTLFVISLFLMRRLR</sequence>
<feature type="transmembrane region" description="Helical" evidence="9">
    <location>
        <begin position="323"/>
        <end position="340"/>
    </location>
</feature>
<dbReference type="Proteomes" id="UP000027341">
    <property type="component" value="Unassembled WGS sequence"/>
</dbReference>
<keyword evidence="5 9" id="KW-0812">Transmembrane</keyword>
<dbReference type="RefSeq" id="WP_029907588.1">
    <property type="nucleotide sequence ID" value="NZ_AP020335.1"/>
</dbReference>
<evidence type="ECO:0000256" key="3">
    <source>
        <dbReference type="ARBA" id="ARBA00007725"/>
    </source>
</evidence>
<comment type="subunit">
    <text evidence="8">Component of the lipopolysaccharide transport and assembly complex. The LptBFG transporter is composed of two ATP-binding proteins (LptB) and two transmembrane proteins (LptF and LptG).</text>
</comment>
<evidence type="ECO:0000256" key="6">
    <source>
        <dbReference type="ARBA" id="ARBA00022989"/>
    </source>
</evidence>
<dbReference type="InterPro" id="IPR005495">
    <property type="entry name" value="LptG/LptF_permease"/>
</dbReference>
<dbReference type="STRING" id="28885.EI16_10510"/>
<feature type="transmembrane region" description="Helical" evidence="9">
    <location>
        <begin position="293"/>
        <end position="311"/>
    </location>
</feature>
<evidence type="ECO:0000256" key="8">
    <source>
        <dbReference type="ARBA" id="ARBA00026081"/>
    </source>
</evidence>
<evidence type="ECO:0000256" key="5">
    <source>
        <dbReference type="ARBA" id="ARBA00022692"/>
    </source>
</evidence>
<keyword evidence="7 9" id="KW-0472">Membrane</keyword>
<dbReference type="InterPro" id="IPR030923">
    <property type="entry name" value="LptG"/>
</dbReference>
<gene>
    <name evidence="10" type="ORF">EI16_10510</name>
</gene>
<dbReference type="GO" id="GO:0055085">
    <property type="term" value="P:transmembrane transport"/>
    <property type="evidence" value="ECO:0007669"/>
    <property type="project" value="InterPro"/>
</dbReference>
<evidence type="ECO:0000256" key="1">
    <source>
        <dbReference type="ARBA" id="ARBA00002265"/>
    </source>
</evidence>
<proteinExistence type="inferred from homology"/>
<keyword evidence="11" id="KW-1185">Reference proteome</keyword>
<dbReference type="PANTHER" id="PTHR33529:SF2">
    <property type="entry name" value="LIPOPOLYSACCHARIDE EXPORT SYSTEM PERMEASE PROTEIN LPTG"/>
    <property type="match status" value="1"/>
</dbReference>
<dbReference type="PANTHER" id="PTHR33529">
    <property type="entry name" value="SLR0882 PROTEIN-RELATED"/>
    <property type="match status" value="1"/>
</dbReference>
<evidence type="ECO:0000313" key="11">
    <source>
        <dbReference type="Proteomes" id="UP000027341"/>
    </source>
</evidence>
<comment type="caution">
    <text evidence="10">The sequence shown here is derived from an EMBL/GenBank/DDBJ whole genome shotgun (WGS) entry which is preliminary data.</text>
</comment>
<reference evidence="10 11" key="1">
    <citation type="submission" date="2014-04" db="EMBL/GenBank/DDBJ databases">
        <title>Draft genome sequence of Hydrogenovibrio marinus MH-110, a model organism for aerobic H2 metabolism.</title>
        <authorList>
            <person name="Cha H.J."/>
            <person name="Jo B.H."/>
            <person name="Hwang B.H."/>
        </authorList>
    </citation>
    <scope>NUCLEOTIDE SEQUENCE [LARGE SCALE GENOMIC DNA]</scope>
    <source>
        <strain evidence="10 11">MH-110</strain>
    </source>
</reference>
<comment type="similarity">
    <text evidence="3">Belongs to the LptF/LptG family.</text>
</comment>
<organism evidence="10 11">
    <name type="scientific">Hydrogenovibrio marinus</name>
    <dbReference type="NCBI Taxonomy" id="28885"/>
    <lineage>
        <taxon>Bacteria</taxon>
        <taxon>Pseudomonadati</taxon>
        <taxon>Pseudomonadota</taxon>
        <taxon>Gammaproteobacteria</taxon>
        <taxon>Thiotrichales</taxon>
        <taxon>Piscirickettsiaceae</taxon>
        <taxon>Hydrogenovibrio</taxon>
    </lineage>
</organism>
<comment type="subcellular location">
    <subcellularLocation>
        <location evidence="2">Cell membrane</location>
        <topology evidence="2">Multi-pass membrane protein</topology>
    </subcellularLocation>
</comment>